<evidence type="ECO:0000313" key="16">
    <source>
        <dbReference type="EMBL" id="RLM27033.1"/>
    </source>
</evidence>
<evidence type="ECO:0000256" key="4">
    <source>
        <dbReference type="ARBA" id="ARBA00022597"/>
    </source>
</evidence>
<keyword evidence="3" id="KW-1003">Cell membrane</keyword>
<dbReference type="Pfam" id="PF02378">
    <property type="entry name" value="PTS_EIIC"/>
    <property type="match status" value="1"/>
</dbReference>
<dbReference type="InterPro" id="IPR011055">
    <property type="entry name" value="Dup_hybrid_motif"/>
</dbReference>
<dbReference type="RefSeq" id="WP_121573856.1">
    <property type="nucleotide sequence ID" value="NZ_MJLZ01000005.1"/>
</dbReference>
<feature type="transmembrane region" description="Helical" evidence="12">
    <location>
        <begin position="295"/>
        <end position="318"/>
    </location>
</feature>
<keyword evidence="10 12" id="KW-0472">Membrane</keyword>
<dbReference type="EMBL" id="MJLZ01000005">
    <property type="protein sequence ID" value="RLM27033.1"/>
    <property type="molecule type" value="Genomic_DNA"/>
</dbReference>
<evidence type="ECO:0000256" key="12">
    <source>
        <dbReference type="SAM" id="Phobius"/>
    </source>
</evidence>
<evidence type="ECO:0000256" key="6">
    <source>
        <dbReference type="ARBA" id="ARBA00022683"/>
    </source>
</evidence>
<dbReference type="Gene3D" id="3.30.1360.60">
    <property type="entry name" value="Glucose permease domain IIB"/>
    <property type="match status" value="1"/>
</dbReference>
<dbReference type="CDD" id="cd00210">
    <property type="entry name" value="PTS_IIA_glc"/>
    <property type="match status" value="1"/>
</dbReference>
<keyword evidence="17" id="KW-1185">Reference proteome</keyword>
<keyword evidence="2" id="KW-0813">Transport</keyword>
<keyword evidence="8" id="KW-0418">Kinase</keyword>
<dbReference type="FunFam" id="2.70.70.10:FF:000001">
    <property type="entry name" value="PTS system glucose-specific IIA component"/>
    <property type="match status" value="1"/>
</dbReference>
<feature type="transmembrane region" description="Helical" evidence="12">
    <location>
        <begin position="105"/>
        <end position="126"/>
    </location>
</feature>
<dbReference type="InterPro" id="IPR001127">
    <property type="entry name" value="PTS_EIIA_1_perm"/>
</dbReference>
<dbReference type="InterPro" id="IPR001996">
    <property type="entry name" value="PTS_IIB_1"/>
</dbReference>
<organism evidence="16 17">
    <name type="scientific">Brenneria alni</name>
    <dbReference type="NCBI Taxonomy" id="71656"/>
    <lineage>
        <taxon>Bacteria</taxon>
        <taxon>Pseudomonadati</taxon>
        <taxon>Pseudomonadota</taxon>
        <taxon>Gammaproteobacteria</taxon>
        <taxon>Enterobacterales</taxon>
        <taxon>Pectobacteriaceae</taxon>
        <taxon>Brenneria</taxon>
    </lineage>
</organism>
<gene>
    <name evidence="16" type="ORF">BIY29_03820</name>
</gene>
<feature type="domain" description="PTS EIIA type-1" evidence="13">
    <location>
        <begin position="498"/>
        <end position="602"/>
    </location>
</feature>
<feature type="transmembrane region" description="Helical" evidence="12">
    <location>
        <begin position="362"/>
        <end position="381"/>
    </location>
</feature>
<dbReference type="SUPFAM" id="SSF51261">
    <property type="entry name" value="Duplicated hybrid motif"/>
    <property type="match status" value="1"/>
</dbReference>
<name>A0A421DRZ0_9GAMM</name>
<keyword evidence="9 12" id="KW-1133">Transmembrane helix</keyword>
<evidence type="ECO:0000313" key="17">
    <source>
        <dbReference type="Proteomes" id="UP000285648"/>
    </source>
</evidence>
<comment type="caution">
    <text evidence="16">The sequence shown here is derived from an EMBL/GenBank/DDBJ whole genome shotgun (WGS) entry which is preliminary data.</text>
</comment>
<feature type="transmembrane region" description="Helical" evidence="12">
    <location>
        <begin position="172"/>
        <end position="191"/>
    </location>
</feature>
<dbReference type="SUPFAM" id="SSF55604">
    <property type="entry name" value="Glucose permease domain IIB"/>
    <property type="match status" value="1"/>
</dbReference>
<evidence type="ECO:0000259" key="14">
    <source>
        <dbReference type="PROSITE" id="PS51098"/>
    </source>
</evidence>
<feature type="transmembrane region" description="Helical" evidence="12">
    <location>
        <begin position="388"/>
        <end position="412"/>
    </location>
</feature>
<dbReference type="GO" id="GO:0009401">
    <property type="term" value="P:phosphoenolpyruvate-dependent sugar phosphotransferase system"/>
    <property type="evidence" value="ECO:0007669"/>
    <property type="project" value="UniProtKB-KW"/>
</dbReference>
<feature type="active site" description="Phosphocysteine intermediate; for EIIB activity" evidence="11">
    <location>
        <position position="26"/>
    </location>
</feature>
<dbReference type="GO" id="GO:0016301">
    <property type="term" value="F:kinase activity"/>
    <property type="evidence" value="ECO:0007669"/>
    <property type="project" value="UniProtKB-KW"/>
</dbReference>
<keyword evidence="7 12" id="KW-0812">Transmembrane</keyword>
<evidence type="ECO:0000256" key="11">
    <source>
        <dbReference type="PROSITE-ProRule" id="PRU00421"/>
    </source>
</evidence>
<dbReference type="GO" id="GO:0090589">
    <property type="term" value="F:protein-phosphocysteine-trehalose phosphotransferase system transporter activity"/>
    <property type="evidence" value="ECO:0007669"/>
    <property type="project" value="TreeGrafter"/>
</dbReference>
<evidence type="ECO:0000256" key="10">
    <source>
        <dbReference type="ARBA" id="ARBA00023136"/>
    </source>
</evidence>
<dbReference type="InterPro" id="IPR018113">
    <property type="entry name" value="PTrfase_EIIB_Cys"/>
</dbReference>
<feature type="transmembrane region" description="Helical" evidence="12">
    <location>
        <begin position="211"/>
        <end position="233"/>
    </location>
</feature>
<evidence type="ECO:0000256" key="1">
    <source>
        <dbReference type="ARBA" id="ARBA00004651"/>
    </source>
</evidence>
<dbReference type="NCBIfam" id="TIGR01995">
    <property type="entry name" value="PTS-II-ABC-beta"/>
    <property type="match status" value="1"/>
</dbReference>
<dbReference type="Gene3D" id="2.70.70.10">
    <property type="entry name" value="Glucose Permease (Domain IIA)"/>
    <property type="match status" value="1"/>
</dbReference>
<dbReference type="Pfam" id="PF00367">
    <property type="entry name" value="PTS_EIIB"/>
    <property type="match status" value="1"/>
</dbReference>
<dbReference type="FunFam" id="3.30.1360.60:FF:000001">
    <property type="entry name" value="PTS system glucose-specific IIBC component PtsG"/>
    <property type="match status" value="1"/>
</dbReference>
<dbReference type="InterPro" id="IPR011297">
    <property type="entry name" value="PTS_IIABC_b_glu"/>
</dbReference>
<reference evidence="16 17" key="1">
    <citation type="submission" date="2016-09" db="EMBL/GenBank/DDBJ databases">
        <authorList>
            <person name="Doonan J."/>
            <person name="Pachebat J.A."/>
            <person name="Golyshin P.N."/>
            <person name="Denman S."/>
            <person name="Mcdonald J.E."/>
        </authorList>
    </citation>
    <scope>NUCLEOTIDE SEQUENCE [LARGE SCALE GENOMIC DNA]</scope>
    <source>
        <strain evidence="16 17">NCPPB 3934</strain>
    </source>
</reference>
<evidence type="ECO:0000256" key="5">
    <source>
        <dbReference type="ARBA" id="ARBA00022679"/>
    </source>
</evidence>
<evidence type="ECO:0000256" key="9">
    <source>
        <dbReference type="ARBA" id="ARBA00022989"/>
    </source>
</evidence>
<dbReference type="PROSITE" id="PS51093">
    <property type="entry name" value="PTS_EIIA_TYPE_1"/>
    <property type="match status" value="1"/>
</dbReference>
<dbReference type="InterPro" id="IPR050558">
    <property type="entry name" value="PTS_Sugar-Specific_Components"/>
</dbReference>
<feature type="transmembrane region" description="Helical" evidence="12">
    <location>
        <begin position="432"/>
        <end position="454"/>
    </location>
</feature>
<sequence>MKYKILASEILEGVGGSGNVNSVLHCATRLRFKLKDRKKADVAALKDNPGIIMVVESGGQFQVVIGNHVNEVYNDFLTFSGITEHANADLDNEGKQPKENIFSRFIDIIAGIFTPLMGIMAASGILKGFLALSLACGWLMESSGTYKLLFSASDSLFYFLPIILGYTAGKKFGGNTFVTMAIGGALVHPTMIDSFNAMSVADYQPLHFLGIPITFINYASSVIPIIFAAWISCRLEKPLNVILHTNIRNFFTPALCLLITVPLTFLLIGPVATWLSQQLAHGYQFVYGASPTVAGAFMGAMWQVCVIFGLHWGFVPLMMNNFSALGQDTLIPLLIPAVLGQAGAALGVFLRTRDIKLKGISGSAFSAAIFGITEPAVYGVTLPLRRPFIFGCIGGAMGASVLGYFHTVQYSFGLPSIFSFTQIIPATGFDDSVWAAIAGTVIAFVFAALASYLFGIKKDVVSETPAMETAPKRTVSGRQHSISSPIAGETLPLEQVADQTFASGLMGKGIAIKPQVGRVVSPINGAVASLFKTHHAIGLESDDGAEVLIHVGIDTVKLNGQYFTAHVKTGDTVKQGDLLVEFDYQAIEAAGYDTITPVIITNSDDYIDVLPVAENAVQELAPLLTLIR</sequence>
<evidence type="ECO:0000256" key="7">
    <source>
        <dbReference type="ARBA" id="ARBA00022692"/>
    </source>
</evidence>
<dbReference type="InterPro" id="IPR036878">
    <property type="entry name" value="Glu_permease_IIB"/>
</dbReference>
<evidence type="ECO:0000256" key="2">
    <source>
        <dbReference type="ARBA" id="ARBA00022448"/>
    </source>
</evidence>
<dbReference type="GO" id="GO:0015771">
    <property type="term" value="P:trehalose transport"/>
    <property type="evidence" value="ECO:0007669"/>
    <property type="project" value="TreeGrafter"/>
</dbReference>
<keyword evidence="6" id="KW-0598">Phosphotransferase system</keyword>
<feature type="transmembrane region" description="Helical" evidence="12">
    <location>
        <begin position="146"/>
        <end position="165"/>
    </location>
</feature>
<dbReference type="Proteomes" id="UP000285648">
    <property type="component" value="Unassembled WGS sequence"/>
</dbReference>
<dbReference type="GO" id="GO:0005886">
    <property type="term" value="C:plasma membrane"/>
    <property type="evidence" value="ECO:0007669"/>
    <property type="project" value="UniProtKB-SubCell"/>
</dbReference>
<evidence type="ECO:0000259" key="13">
    <source>
        <dbReference type="PROSITE" id="PS51093"/>
    </source>
</evidence>
<feature type="domain" description="PTS EIIC type-1" evidence="15">
    <location>
        <begin position="107"/>
        <end position="468"/>
    </location>
</feature>
<dbReference type="AlphaFoldDB" id="A0A421DRZ0"/>
<evidence type="ECO:0000259" key="15">
    <source>
        <dbReference type="PROSITE" id="PS51103"/>
    </source>
</evidence>
<dbReference type="Pfam" id="PF00358">
    <property type="entry name" value="PTS_EIIA_1"/>
    <property type="match status" value="1"/>
</dbReference>
<dbReference type="PANTHER" id="PTHR30175:SF1">
    <property type="entry name" value="PTS SYSTEM ARBUTIN-, CELLOBIOSE-, AND SALICIN-SPECIFIC EIIBC COMPONENT-RELATED"/>
    <property type="match status" value="1"/>
</dbReference>
<dbReference type="NCBIfam" id="NF007335">
    <property type="entry name" value="PRK09824.1"/>
    <property type="match status" value="1"/>
</dbReference>
<dbReference type="InterPro" id="IPR003352">
    <property type="entry name" value="PTS_EIIC"/>
</dbReference>
<dbReference type="PROSITE" id="PS51098">
    <property type="entry name" value="PTS_EIIB_TYPE_1"/>
    <property type="match status" value="1"/>
</dbReference>
<dbReference type="PANTHER" id="PTHR30175">
    <property type="entry name" value="PHOSPHOTRANSFERASE SYSTEM TRANSPORT PROTEIN"/>
    <property type="match status" value="1"/>
</dbReference>
<keyword evidence="4" id="KW-0762">Sugar transport</keyword>
<comment type="subcellular location">
    <subcellularLocation>
        <location evidence="1">Cell membrane</location>
        <topology evidence="1">Multi-pass membrane protein</topology>
    </subcellularLocation>
</comment>
<dbReference type="PROSITE" id="PS00371">
    <property type="entry name" value="PTS_EIIA_TYPE_1_HIS"/>
    <property type="match status" value="1"/>
</dbReference>
<accession>A0A421DRZ0</accession>
<dbReference type="OrthoDB" id="92465at2"/>
<feature type="transmembrane region" description="Helical" evidence="12">
    <location>
        <begin position="330"/>
        <end position="350"/>
    </location>
</feature>
<dbReference type="PROSITE" id="PS01035">
    <property type="entry name" value="PTS_EIIB_TYPE_1_CYS"/>
    <property type="match status" value="1"/>
</dbReference>
<dbReference type="GO" id="GO:0008982">
    <property type="term" value="F:protein-N(PI)-phosphohistidine-sugar phosphotransferase activity"/>
    <property type="evidence" value="ECO:0007669"/>
    <property type="project" value="InterPro"/>
</dbReference>
<keyword evidence="5" id="KW-0808">Transferase</keyword>
<dbReference type="NCBIfam" id="TIGR00830">
    <property type="entry name" value="PTBA"/>
    <property type="match status" value="1"/>
</dbReference>
<feature type="transmembrane region" description="Helical" evidence="12">
    <location>
        <begin position="254"/>
        <end position="275"/>
    </location>
</feature>
<evidence type="ECO:0000256" key="3">
    <source>
        <dbReference type="ARBA" id="ARBA00022475"/>
    </source>
</evidence>
<feature type="domain" description="PTS EIIB type-1" evidence="14">
    <location>
        <begin position="4"/>
        <end position="86"/>
    </location>
</feature>
<dbReference type="InterPro" id="IPR013013">
    <property type="entry name" value="PTS_EIIC_1"/>
</dbReference>
<dbReference type="CDD" id="cd00212">
    <property type="entry name" value="PTS_IIB_glc"/>
    <property type="match status" value="1"/>
</dbReference>
<protein>
    <submittedName>
        <fullName evidence="16">PTS beta-glucoside transporter subunit IIABC</fullName>
    </submittedName>
</protein>
<dbReference type="PROSITE" id="PS51103">
    <property type="entry name" value="PTS_EIIC_TYPE_1"/>
    <property type="match status" value="1"/>
</dbReference>
<evidence type="ECO:0000256" key="8">
    <source>
        <dbReference type="ARBA" id="ARBA00022777"/>
    </source>
</evidence>
<proteinExistence type="predicted"/>